<dbReference type="AlphaFoldDB" id="A0A5B7CTR2"/>
<gene>
    <name evidence="2" type="ORF">E2C01_005962</name>
</gene>
<accession>A0A5B7CTR2</accession>
<evidence type="ECO:0000313" key="3">
    <source>
        <dbReference type="Proteomes" id="UP000324222"/>
    </source>
</evidence>
<dbReference type="EMBL" id="VSRR010000267">
    <property type="protein sequence ID" value="MPC13237.1"/>
    <property type="molecule type" value="Genomic_DNA"/>
</dbReference>
<evidence type="ECO:0000313" key="2">
    <source>
        <dbReference type="EMBL" id="MPC13237.1"/>
    </source>
</evidence>
<keyword evidence="3" id="KW-1185">Reference proteome</keyword>
<feature type="compositionally biased region" description="Basic and acidic residues" evidence="1">
    <location>
        <begin position="25"/>
        <end position="36"/>
    </location>
</feature>
<evidence type="ECO:0000256" key="1">
    <source>
        <dbReference type="SAM" id="MobiDB-lite"/>
    </source>
</evidence>
<sequence>MLIKVIQEEKDRGTGGGGGGVRGKRGGDDEKAKRGEAANQDSLISGCSRPADQPHSHQEGLDSSSLAARDRC</sequence>
<proteinExistence type="predicted"/>
<dbReference type="Proteomes" id="UP000324222">
    <property type="component" value="Unassembled WGS sequence"/>
</dbReference>
<protein>
    <submittedName>
        <fullName evidence="2">Uncharacterized protein</fullName>
    </submittedName>
</protein>
<organism evidence="2 3">
    <name type="scientific">Portunus trituberculatus</name>
    <name type="common">Swimming crab</name>
    <name type="synonym">Neptunus trituberculatus</name>
    <dbReference type="NCBI Taxonomy" id="210409"/>
    <lineage>
        <taxon>Eukaryota</taxon>
        <taxon>Metazoa</taxon>
        <taxon>Ecdysozoa</taxon>
        <taxon>Arthropoda</taxon>
        <taxon>Crustacea</taxon>
        <taxon>Multicrustacea</taxon>
        <taxon>Malacostraca</taxon>
        <taxon>Eumalacostraca</taxon>
        <taxon>Eucarida</taxon>
        <taxon>Decapoda</taxon>
        <taxon>Pleocyemata</taxon>
        <taxon>Brachyura</taxon>
        <taxon>Eubrachyura</taxon>
        <taxon>Portunoidea</taxon>
        <taxon>Portunidae</taxon>
        <taxon>Portuninae</taxon>
        <taxon>Portunus</taxon>
    </lineage>
</organism>
<feature type="compositionally biased region" description="Basic and acidic residues" evidence="1">
    <location>
        <begin position="1"/>
        <end position="13"/>
    </location>
</feature>
<feature type="region of interest" description="Disordered" evidence="1">
    <location>
        <begin position="1"/>
        <end position="72"/>
    </location>
</feature>
<name>A0A5B7CTR2_PORTR</name>
<comment type="caution">
    <text evidence="2">The sequence shown here is derived from an EMBL/GenBank/DDBJ whole genome shotgun (WGS) entry which is preliminary data.</text>
</comment>
<reference evidence="2 3" key="1">
    <citation type="submission" date="2019-05" db="EMBL/GenBank/DDBJ databases">
        <title>Another draft genome of Portunus trituberculatus and its Hox gene families provides insights of decapod evolution.</title>
        <authorList>
            <person name="Jeong J.-H."/>
            <person name="Song I."/>
            <person name="Kim S."/>
            <person name="Choi T."/>
            <person name="Kim D."/>
            <person name="Ryu S."/>
            <person name="Kim W."/>
        </authorList>
    </citation>
    <scope>NUCLEOTIDE SEQUENCE [LARGE SCALE GENOMIC DNA]</scope>
    <source>
        <tissue evidence="2">Muscle</tissue>
    </source>
</reference>